<keyword evidence="5" id="KW-0274">FAD</keyword>
<keyword evidence="7" id="KW-0325">Glycoprotein</keyword>
<accession>A0A813RNR6</accession>
<keyword evidence="6" id="KW-0560">Oxidoreductase</keyword>
<comment type="caution">
    <text evidence="9">The sequence shown here is derived from an EMBL/GenBank/DDBJ whole genome shotgun (WGS) entry which is preliminary data.</text>
</comment>
<dbReference type="PANTHER" id="PTHR15944">
    <property type="entry name" value="FARNESYLCYSTEINE LYASE"/>
    <property type="match status" value="1"/>
</dbReference>
<dbReference type="InterPro" id="IPR017046">
    <property type="entry name" value="Prenylcysteine_Oxase1"/>
</dbReference>
<name>A0A813RNR6_9BILA</name>
<evidence type="ECO:0000313" key="9">
    <source>
        <dbReference type="EMBL" id="CAF0785178.1"/>
    </source>
</evidence>
<keyword evidence="10" id="KW-1185">Reference proteome</keyword>
<dbReference type="GO" id="GO:0030327">
    <property type="term" value="P:prenylated protein catabolic process"/>
    <property type="evidence" value="ECO:0007669"/>
    <property type="project" value="TreeGrafter"/>
</dbReference>
<proteinExistence type="inferred from homology"/>
<evidence type="ECO:0000256" key="2">
    <source>
        <dbReference type="ARBA" id="ARBA00009967"/>
    </source>
</evidence>
<evidence type="ECO:0000256" key="1">
    <source>
        <dbReference type="ARBA" id="ARBA00001974"/>
    </source>
</evidence>
<keyword evidence="3" id="KW-0285">Flavoprotein</keyword>
<evidence type="ECO:0000259" key="8">
    <source>
        <dbReference type="Pfam" id="PF07156"/>
    </source>
</evidence>
<dbReference type="EMBL" id="CAJNOC010000633">
    <property type="protein sequence ID" value="CAF0785178.1"/>
    <property type="molecule type" value="Genomic_DNA"/>
</dbReference>
<dbReference type="SUPFAM" id="SSF51905">
    <property type="entry name" value="FAD/NAD(P)-binding domain"/>
    <property type="match status" value="1"/>
</dbReference>
<keyword evidence="4" id="KW-0732">Signal</keyword>
<dbReference type="GO" id="GO:0030328">
    <property type="term" value="P:prenylcysteine catabolic process"/>
    <property type="evidence" value="ECO:0007669"/>
    <property type="project" value="InterPro"/>
</dbReference>
<protein>
    <recommendedName>
        <fullName evidence="8">Prenylcysteine lyase domain-containing protein</fullName>
    </recommendedName>
</protein>
<dbReference type="Pfam" id="PF07156">
    <property type="entry name" value="Prenylcys_lyase"/>
    <property type="match status" value="1"/>
</dbReference>
<reference evidence="9" key="1">
    <citation type="submission" date="2021-02" db="EMBL/GenBank/DDBJ databases">
        <authorList>
            <person name="Nowell W R."/>
        </authorList>
    </citation>
    <scope>NUCLEOTIDE SEQUENCE</scope>
    <source>
        <strain evidence="9">Ploen Becks lab</strain>
    </source>
</reference>
<sequence>MIAPGDKESNEKKLKIAIIGSGISGTANAYFLKHLFGDKVEIVIFEKSNSIGGRLATYEFNERMYEIGGSVLHPSNKYMEEFLKILDLKKKDQEEKRKSIVGLFDSNGLLFNTTGNLFGLLDKIRFLRHFGFFQLLKFKKWIRMFIKNFSKIYRLQEHGFVFNTLEEFLTKLSPELYIISQKSLENALKDLEFNKRIIYELASIACLTNYCQSIEIDGFVGLVSLAGTIDDLWAVETGNKSVPTKLVEKAGAELRLKTKVKYISKDSQESNKNSIVYETENGDEIQDNTFDYVIIAFPIFKNVIGDDFKLNFDIQEDFNNLEMQVTNTYVVYGELILFPNLPSDKRISLHCIDPKLACRSIAVQLPCDYSKKKDKNLYLNDGKKLYKIFSQEKLDENAFERIFKSDYEIIQFIPWLAYPKYEKNPNSKQIPKVILDSDRSRILYSNSLEWSSSCMEMCAISARNVANIIAAKENVLTKKFFSPKKDDIFTSNLHLMSKISSFVLISGFLFSSFYKI</sequence>
<evidence type="ECO:0000256" key="3">
    <source>
        <dbReference type="ARBA" id="ARBA00022630"/>
    </source>
</evidence>
<dbReference type="AlphaFoldDB" id="A0A813RNR6"/>
<evidence type="ECO:0000256" key="5">
    <source>
        <dbReference type="ARBA" id="ARBA00022827"/>
    </source>
</evidence>
<comment type="cofactor">
    <cofactor evidence="1">
        <name>FAD</name>
        <dbReference type="ChEBI" id="CHEBI:57692"/>
    </cofactor>
</comment>
<evidence type="ECO:0000256" key="4">
    <source>
        <dbReference type="ARBA" id="ARBA00022729"/>
    </source>
</evidence>
<dbReference type="InterPro" id="IPR036188">
    <property type="entry name" value="FAD/NAD-bd_sf"/>
</dbReference>
<evidence type="ECO:0000256" key="6">
    <source>
        <dbReference type="ARBA" id="ARBA00023002"/>
    </source>
</evidence>
<dbReference type="InterPro" id="IPR010795">
    <property type="entry name" value="Prenylcys_lyase"/>
</dbReference>
<dbReference type="Proteomes" id="UP000663879">
    <property type="component" value="Unassembled WGS sequence"/>
</dbReference>
<dbReference type="GO" id="GO:0001735">
    <property type="term" value="F:prenylcysteine oxidase activity"/>
    <property type="evidence" value="ECO:0007669"/>
    <property type="project" value="InterPro"/>
</dbReference>
<dbReference type="Pfam" id="PF13450">
    <property type="entry name" value="NAD_binding_8"/>
    <property type="match status" value="1"/>
</dbReference>
<organism evidence="9 10">
    <name type="scientific">Brachionus calyciflorus</name>
    <dbReference type="NCBI Taxonomy" id="104777"/>
    <lineage>
        <taxon>Eukaryota</taxon>
        <taxon>Metazoa</taxon>
        <taxon>Spiralia</taxon>
        <taxon>Gnathifera</taxon>
        <taxon>Rotifera</taxon>
        <taxon>Eurotatoria</taxon>
        <taxon>Monogononta</taxon>
        <taxon>Pseudotrocha</taxon>
        <taxon>Ploima</taxon>
        <taxon>Brachionidae</taxon>
        <taxon>Brachionus</taxon>
    </lineage>
</organism>
<evidence type="ECO:0000313" key="10">
    <source>
        <dbReference type="Proteomes" id="UP000663879"/>
    </source>
</evidence>
<dbReference type="Gene3D" id="3.50.50.60">
    <property type="entry name" value="FAD/NAD(P)-binding domain"/>
    <property type="match status" value="2"/>
</dbReference>
<feature type="domain" description="Prenylcysteine lyase" evidence="8">
    <location>
        <begin position="120"/>
        <end position="472"/>
    </location>
</feature>
<evidence type="ECO:0000256" key="7">
    <source>
        <dbReference type="ARBA" id="ARBA00023180"/>
    </source>
</evidence>
<dbReference type="PANTHER" id="PTHR15944:SF0">
    <property type="entry name" value="PRENYLCYSTEINE LYASE DOMAIN-CONTAINING PROTEIN"/>
    <property type="match status" value="1"/>
</dbReference>
<comment type="similarity">
    <text evidence="2">Belongs to the prenylcysteine oxidase family.</text>
</comment>
<dbReference type="OrthoDB" id="437369at2759"/>
<gene>
    <name evidence="9" type="ORF">OXX778_LOCUS5675</name>
</gene>